<proteinExistence type="predicted"/>
<name>A0A177USY9_9BASI</name>
<evidence type="ECO:0000313" key="1">
    <source>
        <dbReference type="EMBL" id="CAD6913051.1"/>
    </source>
</evidence>
<gene>
    <name evidence="2" type="ORF">A4X03_0g5486</name>
    <name evidence="1" type="ORF">JKIAZH3_G7075</name>
</gene>
<evidence type="ECO:0000313" key="4">
    <source>
        <dbReference type="Proteomes" id="UP000836402"/>
    </source>
</evidence>
<keyword evidence="4" id="KW-1185">Reference proteome</keyword>
<sequence>MGASDRAVYYDFIRSFIEPEVAAEIAERVIQLPSDNDTLTEQLSHYQRDFTTRLRLSGLQFNFLPDEPWAQHWTRDTLRALDANQGRLMAAQLICAAKGDLDHPYLADKPLYRYCLRKFHYQ</sequence>
<dbReference type="AlphaFoldDB" id="A0A177USY9"/>
<reference evidence="1" key="3">
    <citation type="submission" date="2020-10" db="EMBL/GenBank/DDBJ databases">
        <authorList>
            <person name="Sedaghatjoo S."/>
        </authorList>
    </citation>
    <scope>NUCLEOTIDE SEQUENCE</scope>
    <source>
        <strain evidence="1">AZH3</strain>
    </source>
</reference>
<dbReference type="EMBL" id="CAJHJG010001513">
    <property type="protein sequence ID" value="CAD6913051.1"/>
    <property type="molecule type" value="Genomic_DNA"/>
</dbReference>
<evidence type="ECO:0000313" key="3">
    <source>
        <dbReference type="Proteomes" id="UP000077671"/>
    </source>
</evidence>
<evidence type="ECO:0000313" key="2">
    <source>
        <dbReference type="EMBL" id="KAE8255945.1"/>
    </source>
</evidence>
<reference evidence="2" key="2">
    <citation type="journal article" date="2019" name="IMA Fungus">
        <title>Genome sequencing and comparison of five Tilletia species to identify candidate genes for the detection of regulated species infecting wheat.</title>
        <authorList>
            <person name="Nguyen H.D.T."/>
            <person name="Sultana T."/>
            <person name="Kesanakurti P."/>
            <person name="Hambleton S."/>
        </authorList>
    </citation>
    <scope>NUCLEOTIDE SEQUENCE</scope>
    <source>
        <strain evidence="2">DAOMC 238032</strain>
    </source>
</reference>
<dbReference type="Proteomes" id="UP000836402">
    <property type="component" value="Unassembled WGS sequence"/>
</dbReference>
<comment type="caution">
    <text evidence="2">The sequence shown here is derived from an EMBL/GenBank/DDBJ whole genome shotgun (WGS) entry which is preliminary data.</text>
</comment>
<organism evidence="2 3">
    <name type="scientific">Tilletia caries</name>
    <name type="common">wheat bunt fungus</name>
    <dbReference type="NCBI Taxonomy" id="13290"/>
    <lineage>
        <taxon>Eukaryota</taxon>
        <taxon>Fungi</taxon>
        <taxon>Dikarya</taxon>
        <taxon>Basidiomycota</taxon>
        <taxon>Ustilaginomycotina</taxon>
        <taxon>Exobasidiomycetes</taxon>
        <taxon>Tilletiales</taxon>
        <taxon>Tilletiaceae</taxon>
        <taxon>Tilletia</taxon>
    </lineage>
</organism>
<dbReference type="Proteomes" id="UP000077671">
    <property type="component" value="Unassembled WGS sequence"/>
</dbReference>
<accession>A0A177USY9</accession>
<protein>
    <submittedName>
        <fullName evidence="2">Uncharacterized protein</fullName>
    </submittedName>
</protein>
<reference evidence="2" key="1">
    <citation type="submission" date="2016-04" db="EMBL/GenBank/DDBJ databases">
        <authorList>
            <person name="Nguyen H.D."/>
            <person name="Kesanakurti P."/>
            <person name="Cullis J."/>
            <person name="Levesque C.A."/>
            <person name="Hambleton S."/>
        </authorList>
    </citation>
    <scope>NUCLEOTIDE SEQUENCE</scope>
    <source>
        <strain evidence="2">DAOMC 238032</strain>
    </source>
</reference>
<dbReference type="EMBL" id="LWDD02000882">
    <property type="protein sequence ID" value="KAE8255945.1"/>
    <property type="molecule type" value="Genomic_DNA"/>
</dbReference>